<dbReference type="GO" id="GO:0004493">
    <property type="term" value="F:methylmalonyl-CoA epimerase activity"/>
    <property type="evidence" value="ECO:0007669"/>
    <property type="project" value="TreeGrafter"/>
</dbReference>
<dbReference type="PANTHER" id="PTHR43048:SF6">
    <property type="entry name" value="BLR8189 PROTEIN"/>
    <property type="match status" value="1"/>
</dbReference>
<dbReference type="InterPro" id="IPR051785">
    <property type="entry name" value="MMCE/EMCE_epimerase"/>
</dbReference>
<organism evidence="3 4">
    <name type="scientific">Halomicrobium mukohataei</name>
    <dbReference type="NCBI Taxonomy" id="57705"/>
    <lineage>
        <taxon>Archaea</taxon>
        <taxon>Methanobacteriati</taxon>
        <taxon>Methanobacteriota</taxon>
        <taxon>Stenosarchaea group</taxon>
        <taxon>Halobacteria</taxon>
        <taxon>Halobacteriales</taxon>
        <taxon>Haloarculaceae</taxon>
        <taxon>Halomicrobium</taxon>
    </lineage>
</organism>
<dbReference type="InterPro" id="IPR004360">
    <property type="entry name" value="Glyas_Fos-R_dOase_dom"/>
</dbReference>
<evidence type="ECO:0000259" key="2">
    <source>
        <dbReference type="PROSITE" id="PS51819"/>
    </source>
</evidence>
<keyword evidence="1" id="KW-0479">Metal-binding</keyword>
<evidence type="ECO:0000313" key="4">
    <source>
        <dbReference type="Proteomes" id="UP000297053"/>
    </source>
</evidence>
<dbReference type="AlphaFoldDB" id="A0A4D6KCU1"/>
<evidence type="ECO:0000313" key="3">
    <source>
        <dbReference type="EMBL" id="QCD65930.1"/>
    </source>
</evidence>
<dbReference type="EMBL" id="CP039375">
    <property type="protein sequence ID" value="QCD65930.1"/>
    <property type="molecule type" value="Genomic_DNA"/>
</dbReference>
<dbReference type="InterPro" id="IPR037523">
    <property type="entry name" value="VOC_core"/>
</dbReference>
<dbReference type="RefSeq" id="WP_015762312.1">
    <property type="nucleotide sequence ID" value="NZ_CP039375.1"/>
</dbReference>
<proteinExistence type="predicted"/>
<gene>
    <name evidence="3" type="ORF">E5139_09885</name>
</gene>
<reference evidence="3 4" key="2">
    <citation type="submission" date="2019-04" db="EMBL/GenBank/DDBJ databases">
        <authorList>
            <person name="Yang S."/>
            <person name="Wei W."/>
        </authorList>
    </citation>
    <scope>NUCLEOTIDE SEQUENCE [LARGE SCALE GENOMIC DNA]</scope>
    <source>
        <strain evidence="4">ZP60</strain>
    </source>
</reference>
<protein>
    <submittedName>
        <fullName evidence="3">VOC family protein</fullName>
    </submittedName>
</protein>
<feature type="domain" description="VOC" evidence="2">
    <location>
        <begin position="3"/>
        <end position="137"/>
    </location>
</feature>
<dbReference type="SUPFAM" id="SSF54593">
    <property type="entry name" value="Glyoxalase/Bleomycin resistance protein/Dihydroxybiphenyl dioxygenase"/>
    <property type="match status" value="1"/>
</dbReference>
<dbReference type="PANTHER" id="PTHR43048">
    <property type="entry name" value="METHYLMALONYL-COA EPIMERASE"/>
    <property type="match status" value="1"/>
</dbReference>
<dbReference type="GO" id="GO:0046491">
    <property type="term" value="P:L-methylmalonyl-CoA metabolic process"/>
    <property type="evidence" value="ECO:0007669"/>
    <property type="project" value="TreeGrafter"/>
</dbReference>
<reference evidence="3 4" key="1">
    <citation type="submission" date="2019-04" db="EMBL/GenBank/DDBJ databases">
        <title>Complete genome sequence of Arthrobacter sp. ZXY-2 associated with effective atrazine degradation and salt adaptation.</title>
        <authorList>
            <person name="Zhao X."/>
        </authorList>
    </citation>
    <scope>NUCLEOTIDE SEQUENCE [LARGE SCALE GENOMIC DNA]</scope>
    <source>
        <strain evidence="4">ZP60</strain>
    </source>
</reference>
<dbReference type="OMA" id="TTIMFLR"/>
<dbReference type="Proteomes" id="UP000297053">
    <property type="component" value="Chromosome"/>
</dbReference>
<dbReference type="Pfam" id="PF00903">
    <property type="entry name" value="Glyoxalase"/>
    <property type="match status" value="1"/>
</dbReference>
<dbReference type="InterPro" id="IPR029068">
    <property type="entry name" value="Glyas_Bleomycin-R_OHBP_Dase"/>
</dbReference>
<dbReference type="GO" id="GO:0046872">
    <property type="term" value="F:metal ion binding"/>
    <property type="evidence" value="ECO:0007669"/>
    <property type="project" value="UniProtKB-KW"/>
</dbReference>
<dbReference type="GeneID" id="42179247"/>
<dbReference type="KEGG" id="halz:E5139_09885"/>
<sequence>MPASHHVGITVADLDRAVEFYSDTFDFEVLSRFSVSGAAFETGVGVPDAAAQFAHLDAGEIRLELVAYEPTGDDAAAAAVNDTGAKHVGLEVDDIDAFYAGLDDAVETISEPQTTASGTTICFVEDPEGNLIEVLEP</sequence>
<name>A0A4D6KCU1_9EURY</name>
<dbReference type="Gene3D" id="3.10.180.10">
    <property type="entry name" value="2,3-Dihydroxybiphenyl 1,2-Dioxygenase, domain 1"/>
    <property type="match status" value="1"/>
</dbReference>
<accession>A0A4D6KCU1</accession>
<evidence type="ECO:0000256" key="1">
    <source>
        <dbReference type="ARBA" id="ARBA00022723"/>
    </source>
</evidence>
<dbReference type="PROSITE" id="PS51819">
    <property type="entry name" value="VOC"/>
    <property type="match status" value="1"/>
</dbReference>